<feature type="compositionally biased region" description="Low complexity" evidence="1">
    <location>
        <begin position="733"/>
        <end position="744"/>
    </location>
</feature>
<dbReference type="InterPro" id="IPR007498">
    <property type="entry name" value="PqiA-like"/>
</dbReference>
<dbReference type="PANTHER" id="PTHR34730">
    <property type="entry name" value="UNNAMED PRODUCT"/>
    <property type="match status" value="1"/>
</dbReference>
<dbReference type="PROSITE" id="PS00018">
    <property type="entry name" value="EF_HAND_1"/>
    <property type="match status" value="1"/>
</dbReference>
<evidence type="ECO:0000313" key="4">
    <source>
        <dbReference type="Proteomes" id="UP000001542"/>
    </source>
</evidence>
<reference evidence="3" key="2">
    <citation type="journal article" date="2007" name="Science">
        <title>Draft genome sequence of the sexually transmitted pathogen Trichomonas vaginalis.</title>
        <authorList>
            <person name="Carlton J.M."/>
            <person name="Hirt R.P."/>
            <person name="Silva J.C."/>
            <person name="Delcher A.L."/>
            <person name="Schatz M."/>
            <person name="Zhao Q."/>
            <person name="Wortman J.R."/>
            <person name="Bidwell S.L."/>
            <person name="Alsmark U.C.M."/>
            <person name="Besteiro S."/>
            <person name="Sicheritz-Ponten T."/>
            <person name="Noel C.J."/>
            <person name="Dacks J.B."/>
            <person name="Foster P.G."/>
            <person name="Simillion C."/>
            <person name="Van de Peer Y."/>
            <person name="Miranda-Saavedra D."/>
            <person name="Barton G.J."/>
            <person name="Westrop G.D."/>
            <person name="Mueller S."/>
            <person name="Dessi D."/>
            <person name="Fiori P.L."/>
            <person name="Ren Q."/>
            <person name="Paulsen I."/>
            <person name="Zhang H."/>
            <person name="Bastida-Corcuera F.D."/>
            <person name="Simoes-Barbosa A."/>
            <person name="Brown M.T."/>
            <person name="Hayes R.D."/>
            <person name="Mukherjee M."/>
            <person name="Okumura C.Y."/>
            <person name="Schneider R."/>
            <person name="Smith A.J."/>
            <person name="Vanacova S."/>
            <person name="Villalvazo M."/>
            <person name="Haas B.J."/>
            <person name="Pertea M."/>
            <person name="Feldblyum T.V."/>
            <person name="Utterback T.R."/>
            <person name="Shu C.L."/>
            <person name="Osoegawa K."/>
            <person name="de Jong P.J."/>
            <person name="Hrdy I."/>
            <person name="Horvathova L."/>
            <person name="Zubacova Z."/>
            <person name="Dolezal P."/>
            <person name="Malik S.B."/>
            <person name="Logsdon J.M. Jr."/>
            <person name="Henze K."/>
            <person name="Gupta A."/>
            <person name="Wang C.C."/>
            <person name="Dunne R.L."/>
            <person name="Upcroft J.A."/>
            <person name="Upcroft P."/>
            <person name="White O."/>
            <person name="Salzberg S.L."/>
            <person name="Tang P."/>
            <person name="Chiu C.-H."/>
            <person name="Lee Y.-S."/>
            <person name="Embley T.M."/>
            <person name="Coombs G.H."/>
            <person name="Mottram J.C."/>
            <person name="Tachezy J."/>
            <person name="Fraser-Liggett C.M."/>
            <person name="Johnson P.J."/>
        </authorList>
    </citation>
    <scope>NUCLEOTIDE SEQUENCE [LARGE SCALE GENOMIC DNA]</scope>
    <source>
        <strain evidence="3">G3</strain>
    </source>
</reference>
<organism evidence="3 4">
    <name type="scientific">Trichomonas vaginalis (strain ATCC PRA-98 / G3)</name>
    <dbReference type="NCBI Taxonomy" id="412133"/>
    <lineage>
        <taxon>Eukaryota</taxon>
        <taxon>Metamonada</taxon>
        <taxon>Parabasalia</taxon>
        <taxon>Trichomonadida</taxon>
        <taxon>Trichomonadidae</taxon>
        <taxon>Trichomonas</taxon>
    </lineage>
</organism>
<dbReference type="EMBL" id="DS113351">
    <property type="protein sequence ID" value="EAY09767.1"/>
    <property type="molecule type" value="Genomic_DNA"/>
</dbReference>
<dbReference type="PANTHER" id="PTHR34730:SF1">
    <property type="entry name" value="PARAQUAT-INDUCIBLE PROTEIN A"/>
    <property type="match status" value="1"/>
</dbReference>
<feature type="transmembrane region" description="Helical" evidence="2">
    <location>
        <begin position="588"/>
        <end position="614"/>
    </location>
</feature>
<dbReference type="InterPro" id="IPR018247">
    <property type="entry name" value="EF_Hand_1_Ca_BS"/>
</dbReference>
<feature type="transmembrane region" description="Helical" evidence="2">
    <location>
        <begin position="833"/>
        <end position="862"/>
    </location>
</feature>
<feature type="transmembrane region" description="Helical" evidence="2">
    <location>
        <begin position="526"/>
        <end position="545"/>
    </location>
</feature>
<accession>A2EC90</accession>
<sequence length="1074" mass="120770">MFCFLLALSSSVDFNEVCDIKCFIQSLVIPLGEGDISIGLGMGMRDLRIHSISLNDLQFTYYDDTTLIDNLFEAKVYADFIIDGTYYDARAPGSFTMIATGCTLSLGMRFDKDSDGFIQHIEIFPYPTCNLIIDDLQISSSQAGLAILAPLIKGIRNNLAPMIYPQIQKLGENITEMIKPFNELTRKNLNGSVPFDIPIGSGKILLDQNVIFKALSFVTGTLVENNGPFDLNKLLGRVTGNTGKFTLQNLLNITESMKDFFNFSTIFEIPMPDIDTNITLMLDDFYIDGLNTFKDVQLLHVVDHYDLSTNINLSHFEVGIALSLLVKDNMSEDYLLGQKISAGVTIDDNKLGFIAQLGLPQGRGTDYTNAQCLDIDCIGALFDKDSTAMTNINLTTTLTNATIQLLSGQMTSTFNEAINRVLNFIAIHFGRFTGAFITGMIHDKVIPMVNNLITGAIGNATCKDNPDPEYHEVATGSTLIAVIVLGGFGVGFSFFAIILGPRLPFCKKFFRKDEQASLLMTPKLPVWFRLLIPIVLLLVFALFISSNTGIGASVFAKIFLGTGKHVELPSMFDFVLINSIMDMWSSGAIVLAVLIAIMSCAWPYTKIVFMFVVWCLPASKIKPHQREKAVEILDILGKWSMVDSYVMILMLIAFRMKINLPPVDEADVLQINLFVYPAWSFVTLVVGTILSLGCSQIILSAERYVDKQELLDHQIQVLIDEENKKNNKDEYSDYSYSYSSSSNSAEKKKKKENKKNKKQGLNDLDEEGGEKPKKKKLKRKQANLENVEEDNTTKKPKKKNTKQQNDVNAPLNEENNAQPPVSKKKFRFKKNQLVIMYLYADGFLLKNLLSCILIFGIITFLFGSYMKTFSFEFVGLAGWALELVKADQYREYSVIDLALQLPEAAEHKNSFGIRFTQAIYILVTNLMPLIHMIFLAILWFVPLKLKILHFVERICEYMYSWACLDVFVISIVAAVMEISQLAKFMVGDKCVVVDVITKEYFANEELIKEHLTCFDVITTLLKGSYIVIMAAIFHTISTIGIGRYTKKLNRDLAQMEREKRDRDNLEPLLNEKKK</sequence>
<keyword evidence="2" id="KW-1133">Transmembrane helix</keyword>
<dbReference type="GO" id="GO:0008289">
    <property type="term" value="F:lipid binding"/>
    <property type="evidence" value="ECO:0007669"/>
    <property type="project" value="InterPro"/>
</dbReference>
<dbReference type="Pfam" id="PF04403">
    <property type="entry name" value="PqiA"/>
    <property type="match status" value="2"/>
</dbReference>
<dbReference type="OMA" id="MHENCIE"/>
<feature type="transmembrane region" description="Helical" evidence="2">
    <location>
        <begin position="1025"/>
        <end position="1045"/>
    </location>
</feature>
<feature type="transmembrane region" description="Helical" evidence="2">
    <location>
        <begin position="479"/>
        <end position="505"/>
    </location>
</feature>
<feature type="compositionally biased region" description="Basic residues" evidence="1">
    <location>
        <begin position="747"/>
        <end position="758"/>
    </location>
</feature>
<protein>
    <recommendedName>
        <fullName evidence="5">Lipid-binding serum glycoprotein N-terminal domain-containing protein</fullName>
    </recommendedName>
</protein>
<evidence type="ECO:0000256" key="2">
    <source>
        <dbReference type="SAM" id="Phobius"/>
    </source>
</evidence>
<dbReference type="eggNOG" id="ENOG502QS2P">
    <property type="taxonomic scope" value="Eukaryota"/>
</dbReference>
<dbReference type="KEGG" id="tva:4767691"/>
<feature type="transmembrane region" description="Helical" evidence="2">
    <location>
        <begin position="635"/>
        <end position="654"/>
    </location>
</feature>
<feature type="transmembrane region" description="Helical" evidence="2">
    <location>
        <begin position="674"/>
        <end position="699"/>
    </location>
</feature>
<evidence type="ECO:0000313" key="3">
    <source>
        <dbReference type="EMBL" id="EAY09767.1"/>
    </source>
</evidence>
<evidence type="ECO:0008006" key="5">
    <source>
        <dbReference type="Google" id="ProtNLM"/>
    </source>
</evidence>
<evidence type="ECO:0000256" key="1">
    <source>
        <dbReference type="SAM" id="MobiDB-lite"/>
    </source>
</evidence>
<dbReference type="InterPro" id="IPR017943">
    <property type="entry name" value="Bactericidal_perm-incr_a/b_dom"/>
</dbReference>
<dbReference type="SUPFAM" id="SSF55394">
    <property type="entry name" value="Bactericidal permeability-increasing protein, BPI"/>
    <property type="match status" value="1"/>
</dbReference>
<dbReference type="RefSeq" id="XP_001321990.1">
    <property type="nucleotide sequence ID" value="XM_001321955.1"/>
</dbReference>
<name>A2EC90_TRIV3</name>
<feature type="compositionally biased region" description="Basic residues" evidence="1">
    <location>
        <begin position="772"/>
        <end position="781"/>
    </location>
</feature>
<keyword evidence="4" id="KW-1185">Reference proteome</keyword>
<feature type="region of interest" description="Disordered" evidence="1">
    <location>
        <begin position="730"/>
        <end position="822"/>
    </location>
</feature>
<keyword evidence="2" id="KW-0472">Membrane</keyword>
<dbReference type="AlphaFoldDB" id="A2EC90"/>
<dbReference type="InParanoid" id="A2EC90"/>
<gene>
    <name evidence="3" type="ORF">TVAG_414190</name>
</gene>
<proteinExistence type="predicted"/>
<dbReference type="Proteomes" id="UP000001542">
    <property type="component" value="Unassembled WGS sequence"/>
</dbReference>
<dbReference type="VEuPathDB" id="TrichDB:TVAG_414190"/>
<reference evidence="3" key="1">
    <citation type="submission" date="2006-10" db="EMBL/GenBank/DDBJ databases">
        <authorList>
            <person name="Amadeo P."/>
            <person name="Zhao Q."/>
            <person name="Wortman J."/>
            <person name="Fraser-Liggett C."/>
            <person name="Carlton J."/>
        </authorList>
    </citation>
    <scope>NUCLEOTIDE SEQUENCE</scope>
    <source>
        <strain evidence="3">G3</strain>
    </source>
</reference>
<dbReference type="VEuPathDB" id="TrichDB:TVAGG3_0205710"/>
<feature type="transmembrane region" description="Helical" evidence="2">
    <location>
        <begin position="918"/>
        <end position="945"/>
    </location>
</feature>
<feature type="transmembrane region" description="Helical" evidence="2">
    <location>
        <begin position="957"/>
        <end position="976"/>
    </location>
</feature>
<keyword evidence="2" id="KW-0812">Transmembrane</keyword>